<dbReference type="InterPro" id="IPR036291">
    <property type="entry name" value="NAD(P)-bd_dom_sf"/>
</dbReference>
<dbReference type="RefSeq" id="WP_184236953.1">
    <property type="nucleotide sequence ID" value="NZ_JACHMJ010000001.1"/>
</dbReference>
<sequence length="261" mass="26356">MARKFVVTGAASGIGKALTEQLRGEGKTVYGVDLRDADVNVDLTTAEGRTELVAKVTELSGGTIDAIVAVAGLAAPIPATVGVNYFGAIATLEGLRPLLAGSDAPRAALVASLAALEPTDPPLHAALLSGDEEKSLELAKAIADAPTDTPSNAIYNTSKNAIALWVRKNAPTDEWAGAGIPLNAVAPGVIATPMTAAILETEEGRAAMAAGAPSPLNGPAAPASAPAALLAWLTSEQNTHVTGQIIYIDGGADTIRRPDSI</sequence>
<dbReference type="Pfam" id="PF13561">
    <property type="entry name" value="adh_short_C2"/>
    <property type="match status" value="1"/>
</dbReference>
<dbReference type="EMBL" id="JACHMJ010000001">
    <property type="protein sequence ID" value="MBB5843722.1"/>
    <property type="molecule type" value="Genomic_DNA"/>
</dbReference>
<reference evidence="3 4" key="1">
    <citation type="submission" date="2020-08" db="EMBL/GenBank/DDBJ databases">
        <title>Sequencing the genomes of 1000 actinobacteria strains.</title>
        <authorList>
            <person name="Klenk H.-P."/>
        </authorList>
    </citation>
    <scope>NUCLEOTIDE SEQUENCE [LARGE SCALE GENOMIC DNA]</scope>
    <source>
        <strain evidence="3 4">DSM 105784</strain>
    </source>
</reference>
<evidence type="ECO:0000313" key="4">
    <source>
        <dbReference type="Proteomes" id="UP000536685"/>
    </source>
</evidence>
<keyword evidence="2" id="KW-0560">Oxidoreductase</keyword>
<organism evidence="3 4">
    <name type="scientific">Conyzicola lurida</name>
    <dbReference type="NCBI Taxonomy" id="1172621"/>
    <lineage>
        <taxon>Bacteria</taxon>
        <taxon>Bacillati</taxon>
        <taxon>Actinomycetota</taxon>
        <taxon>Actinomycetes</taxon>
        <taxon>Micrococcales</taxon>
        <taxon>Microbacteriaceae</taxon>
        <taxon>Conyzicola</taxon>
    </lineage>
</organism>
<proteinExistence type="inferred from homology"/>
<dbReference type="SUPFAM" id="SSF51735">
    <property type="entry name" value="NAD(P)-binding Rossmann-fold domains"/>
    <property type="match status" value="1"/>
</dbReference>
<gene>
    <name evidence="3" type="ORF">HD599_002045</name>
</gene>
<dbReference type="InterPro" id="IPR002347">
    <property type="entry name" value="SDR_fam"/>
</dbReference>
<dbReference type="Gene3D" id="3.40.50.720">
    <property type="entry name" value="NAD(P)-binding Rossmann-like Domain"/>
    <property type="match status" value="1"/>
</dbReference>
<comment type="caution">
    <text evidence="3">The sequence shown here is derived from an EMBL/GenBank/DDBJ whole genome shotgun (WGS) entry which is preliminary data.</text>
</comment>
<evidence type="ECO:0000313" key="3">
    <source>
        <dbReference type="EMBL" id="MBB5843722.1"/>
    </source>
</evidence>
<name>A0A841AP40_9MICO</name>
<dbReference type="Proteomes" id="UP000536685">
    <property type="component" value="Unassembled WGS sequence"/>
</dbReference>
<dbReference type="AlphaFoldDB" id="A0A841AP40"/>
<dbReference type="PANTHER" id="PTHR43008">
    <property type="entry name" value="BENZIL REDUCTASE"/>
    <property type="match status" value="1"/>
</dbReference>
<evidence type="ECO:0000256" key="1">
    <source>
        <dbReference type="ARBA" id="ARBA00006484"/>
    </source>
</evidence>
<comment type="similarity">
    <text evidence="1">Belongs to the short-chain dehydrogenases/reductases (SDR) family.</text>
</comment>
<keyword evidence="4" id="KW-1185">Reference proteome</keyword>
<dbReference type="PANTHER" id="PTHR43008:SF4">
    <property type="entry name" value="CHAIN DEHYDROGENASE, PUTATIVE (AFU_ORTHOLOGUE AFUA_4G08710)-RELATED"/>
    <property type="match status" value="1"/>
</dbReference>
<accession>A0A841AP40</accession>
<dbReference type="GO" id="GO:0050664">
    <property type="term" value="F:oxidoreductase activity, acting on NAD(P)H, oxygen as acceptor"/>
    <property type="evidence" value="ECO:0007669"/>
    <property type="project" value="TreeGrafter"/>
</dbReference>
<protein>
    <submittedName>
        <fullName evidence="3">NAD(P)-dependent dehydrogenase (Short-subunit alcohol dehydrogenase family)</fullName>
    </submittedName>
</protein>
<evidence type="ECO:0000256" key="2">
    <source>
        <dbReference type="ARBA" id="ARBA00023002"/>
    </source>
</evidence>
<dbReference type="PRINTS" id="PR00081">
    <property type="entry name" value="GDHRDH"/>
</dbReference>